<dbReference type="GO" id="GO:0000175">
    <property type="term" value="F:3'-5'-RNA exonuclease activity"/>
    <property type="evidence" value="ECO:0007669"/>
    <property type="project" value="InterPro"/>
</dbReference>
<dbReference type="OrthoDB" id="159416at2"/>
<dbReference type="InterPro" id="IPR036397">
    <property type="entry name" value="RNaseH_sf"/>
</dbReference>
<evidence type="ECO:0000313" key="5">
    <source>
        <dbReference type="EMBL" id="TPN86941.1"/>
    </source>
</evidence>
<dbReference type="InterPro" id="IPR013520">
    <property type="entry name" value="Ribonucl_H"/>
</dbReference>
<keyword evidence="2" id="KW-0378">Hydrolase</keyword>
<dbReference type="InterPro" id="IPR012337">
    <property type="entry name" value="RNaseH-like_sf"/>
</dbReference>
<dbReference type="EMBL" id="VFWZ01000002">
    <property type="protein sequence ID" value="TPN86941.1"/>
    <property type="molecule type" value="Genomic_DNA"/>
</dbReference>
<reference evidence="5 6" key="1">
    <citation type="submission" date="2019-06" db="EMBL/GenBank/DDBJ databases">
        <authorList>
            <person name="Meng X."/>
        </authorList>
    </citation>
    <scope>NUCLEOTIDE SEQUENCE [LARGE SCALE GENOMIC DNA]</scope>
    <source>
        <strain evidence="5 6">M625</strain>
    </source>
</reference>
<name>A0A504JKA0_9FLAO</name>
<protein>
    <submittedName>
        <fullName evidence="5">Exonuclease domain-containing protein</fullName>
    </submittedName>
</protein>
<sequence>MKTTDKIIIIDLEATCWNGPIPKGQQNEIIEIGICVLDAQTGTVSDNRGILINPTRSKVSPFCTELTTITQELLDNEGVSFEEACQILVNEYSGYEYTWASYGQYDLNMMRKQCKERGVQYPLSTDHINVKELFYMTKGLRRKVGMKGALGILGVPLEGTHHRGVDDAKNIAKILYWCLQQHSIQ</sequence>
<dbReference type="SUPFAM" id="SSF53098">
    <property type="entry name" value="Ribonuclease H-like"/>
    <property type="match status" value="1"/>
</dbReference>
<dbReference type="GO" id="GO:0006259">
    <property type="term" value="P:DNA metabolic process"/>
    <property type="evidence" value="ECO:0007669"/>
    <property type="project" value="UniProtKB-ARBA"/>
</dbReference>
<gene>
    <name evidence="5" type="ORF">FHK87_04885</name>
</gene>
<organism evidence="5 6">
    <name type="scientific">Aquimarina algicola</name>
    <dbReference type="NCBI Taxonomy" id="2589995"/>
    <lineage>
        <taxon>Bacteria</taxon>
        <taxon>Pseudomonadati</taxon>
        <taxon>Bacteroidota</taxon>
        <taxon>Flavobacteriia</taxon>
        <taxon>Flavobacteriales</taxon>
        <taxon>Flavobacteriaceae</taxon>
        <taxon>Aquimarina</taxon>
    </lineage>
</organism>
<evidence type="ECO:0000313" key="6">
    <source>
        <dbReference type="Proteomes" id="UP000315540"/>
    </source>
</evidence>
<accession>A0A504JKA0</accession>
<dbReference type="PANTHER" id="PTHR23044">
    <property type="entry name" value="3'-5' EXONUCLEASE ERI1-RELATED"/>
    <property type="match status" value="1"/>
</dbReference>
<dbReference type="PANTHER" id="PTHR23044:SF61">
    <property type="entry name" value="3'-5' EXORIBONUCLEASE 1-RELATED"/>
    <property type="match status" value="1"/>
</dbReference>
<comment type="caution">
    <text evidence="5">The sequence shown here is derived from an EMBL/GenBank/DDBJ whole genome shotgun (WGS) entry which is preliminary data.</text>
</comment>
<dbReference type="InterPro" id="IPR047201">
    <property type="entry name" value="ERI-1_3'hExo-like"/>
</dbReference>
<evidence type="ECO:0000256" key="3">
    <source>
        <dbReference type="ARBA" id="ARBA00022839"/>
    </source>
</evidence>
<evidence type="ECO:0000259" key="4">
    <source>
        <dbReference type="SMART" id="SM00479"/>
    </source>
</evidence>
<keyword evidence="3 5" id="KW-0269">Exonuclease</keyword>
<evidence type="ECO:0000256" key="2">
    <source>
        <dbReference type="ARBA" id="ARBA00022801"/>
    </source>
</evidence>
<dbReference type="Proteomes" id="UP000315540">
    <property type="component" value="Unassembled WGS sequence"/>
</dbReference>
<dbReference type="InterPro" id="IPR051274">
    <property type="entry name" value="3-5_Exoribonuclease"/>
</dbReference>
<dbReference type="RefSeq" id="WP_140590715.1">
    <property type="nucleotide sequence ID" value="NZ_VFWZ01000002.1"/>
</dbReference>
<dbReference type="Gene3D" id="3.30.420.10">
    <property type="entry name" value="Ribonuclease H-like superfamily/Ribonuclease H"/>
    <property type="match status" value="1"/>
</dbReference>
<dbReference type="AlphaFoldDB" id="A0A504JKA0"/>
<proteinExistence type="predicted"/>
<dbReference type="SMART" id="SM00479">
    <property type="entry name" value="EXOIII"/>
    <property type="match status" value="1"/>
</dbReference>
<keyword evidence="6" id="KW-1185">Reference proteome</keyword>
<feature type="domain" description="Exonuclease" evidence="4">
    <location>
        <begin position="6"/>
        <end position="184"/>
    </location>
</feature>
<dbReference type="CDD" id="cd06133">
    <property type="entry name" value="ERI-1_3'hExo_like"/>
    <property type="match status" value="1"/>
</dbReference>
<dbReference type="Pfam" id="PF00929">
    <property type="entry name" value="RNase_T"/>
    <property type="match status" value="1"/>
</dbReference>
<dbReference type="GO" id="GO:0003676">
    <property type="term" value="F:nucleic acid binding"/>
    <property type="evidence" value="ECO:0007669"/>
    <property type="project" value="InterPro"/>
</dbReference>
<evidence type="ECO:0000256" key="1">
    <source>
        <dbReference type="ARBA" id="ARBA00022722"/>
    </source>
</evidence>
<keyword evidence="1" id="KW-0540">Nuclease</keyword>